<gene>
    <name evidence="1" type="ORF">EGI31_06310</name>
</gene>
<dbReference type="EMBL" id="RJUF01000011">
    <property type="protein sequence ID" value="MCP9762562.1"/>
    <property type="molecule type" value="Genomic_DNA"/>
</dbReference>
<protein>
    <submittedName>
        <fullName evidence="1">Peptidase M10</fullName>
    </submittedName>
</protein>
<name>A0AAE3KRT8_9BACT</name>
<dbReference type="RefSeq" id="WP_255036333.1">
    <property type="nucleotide sequence ID" value="NZ_RJUF01000011.1"/>
</dbReference>
<dbReference type="GO" id="GO:0008237">
    <property type="term" value="F:metallopeptidase activity"/>
    <property type="evidence" value="ECO:0007669"/>
    <property type="project" value="InterPro"/>
</dbReference>
<evidence type="ECO:0000313" key="2">
    <source>
        <dbReference type="Proteomes" id="UP001204144"/>
    </source>
</evidence>
<dbReference type="InterPro" id="IPR024079">
    <property type="entry name" value="MetalloPept_cat_dom_sf"/>
</dbReference>
<accession>A0AAE3KRT8</accession>
<reference evidence="1 2" key="1">
    <citation type="submission" date="2018-11" db="EMBL/GenBank/DDBJ databases">
        <title>Novel bacteria species description.</title>
        <authorList>
            <person name="Han J.-H."/>
        </authorList>
    </citation>
    <scope>NUCLEOTIDE SEQUENCE [LARGE SCALE GENOMIC DNA]</scope>
    <source>
        <strain evidence="1 2">KCTC23259</strain>
    </source>
</reference>
<evidence type="ECO:0000313" key="1">
    <source>
        <dbReference type="EMBL" id="MCP9762562.1"/>
    </source>
</evidence>
<comment type="caution">
    <text evidence="1">The sequence shown here is derived from an EMBL/GenBank/DDBJ whole genome shotgun (WGS) entry which is preliminary data.</text>
</comment>
<sequence length="230" mass="25555">MSAVAIINPETSQISIEAELVFYGKYATEDLAQKIVLEINQMWNEPNAKLQLGSTLFDIVFDIKYTCLGNSEVLSKVLNNTEYAVNFIRIEDKNIAERSMMGFGLGENSGHWLITDQLGESTTAAHEFGHALGLPHPEQLDYRFSGNPPIMAPRGTIVDADFQWNPLAEAGAFGGTMRPIFRRVRSSEVLLVLRGLNPENLGILKIGKLTNQLFDEIGRPVALNKDLTFE</sequence>
<organism evidence="1 2">
    <name type="scientific">Lacihabitans soyangensis</name>
    <dbReference type="NCBI Taxonomy" id="869394"/>
    <lineage>
        <taxon>Bacteria</taxon>
        <taxon>Pseudomonadati</taxon>
        <taxon>Bacteroidota</taxon>
        <taxon>Cytophagia</taxon>
        <taxon>Cytophagales</taxon>
        <taxon>Leadbetterellaceae</taxon>
        <taxon>Lacihabitans</taxon>
    </lineage>
</organism>
<dbReference type="AlphaFoldDB" id="A0AAE3KRT8"/>
<proteinExistence type="predicted"/>
<dbReference type="Gene3D" id="3.40.390.10">
    <property type="entry name" value="Collagenase (Catalytic Domain)"/>
    <property type="match status" value="1"/>
</dbReference>
<dbReference type="SUPFAM" id="SSF55486">
    <property type="entry name" value="Metalloproteases ('zincins'), catalytic domain"/>
    <property type="match status" value="1"/>
</dbReference>
<keyword evidence="2" id="KW-1185">Reference proteome</keyword>
<dbReference type="Proteomes" id="UP001204144">
    <property type="component" value="Unassembled WGS sequence"/>
</dbReference>